<dbReference type="Gene3D" id="3.60.15.10">
    <property type="entry name" value="Ribonuclease Z/Hydroxyacylglutathione hydrolase-like"/>
    <property type="match status" value="1"/>
</dbReference>
<dbReference type="SUPFAM" id="SSF56281">
    <property type="entry name" value="Metallo-hydrolase/oxidoreductase"/>
    <property type="match status" value="1"/>
</dbReference>
<reference evidence="1" key="1">
    <citation type="submission" date="2020-02" db="EMBL/GenBank/DDBJ databases">
        <authorList>
            <person name="Meier V. D."/>
        </authorList>
    </citation>
    <scope>NUCLEOTIDE SEQUENCE</scope>
    <source>
        <strain evidence="1">AVDCRST_MAG93</strain>
    </source>
</reference>
<dbReference type="AlphaFoldDB" id="A0A6J4MHG0"/>
<name>A0A6J4MHG0_9CHLR</name>
<dbReference type="EMBL" id="CADCTR010002552">
    <property type="protein sequence ID" value="CAA9359645.1"/>
    <property type="molecule type" value="Genomic_DNA"/>
</dbReference>
<proteinExistence type="predicted"/>
<sequence length="129" mass="14365">MRVVASAKTAQAMAAGDERCIGYAVQRVFEPCQANKIIAEEQAFSVGGPHLSCIAVSWHRDDMVTFEAVFDDERLWFSGDLLKAVDAHRLVEPPYTDTAGSYIPAQLCSLLKSNMTALIRVSRYRLRSR</sequence>
<organism evidence="1">
    <name type="scientific">uncultured Chloroflexia bacterium</name>
    <dbReference type="NCBI Taxonomy" id="1672391"/>
    <lineage>
        <taxon>Bacteria</taxon>
        <taxon>Bacillati</taxon>
        <taxon>Chloroflexota</taxon>
        <taxon>Chloroflexia</taxon>
        <taxon>environmental samples</taxon>
    </lineage>
</organism>
<gene>
    <name evidence="1" type="ORF">AVDCRST_MAG93-7579</name>
</gene>
<protein>
    <submittedName>
        <fullName evidence="1">Uncharacterized protein</fullName>
    </submittedName>
</protein>
<evidence type="ECO:0000313" key="1">
    <source>
        <dbReference type="EMBL" id="CAA9359645.1"/>
    </source>
</evidence>
<accession>A0A6J4MHG0</accession>
<dbReference type="InterPro" id="IPR036866">
    <property type="entry name" value="RibonucZ/Hydroxyglut_hydro"/>
</dbReference>